<protein>
    <recommendedName>
        <fullName evidence="9">O-methyltransferase domain-containing protein</fullName>
    </recommendedName>
</protein>
<dbReference type="InterPro" id="IPR036390">
    <property type="entry name" value="WH_DNA-bd_sf"/>
</dbReference>
<dbReference type="PANTHER" id="PTHR43712">
    <property type="entry name" value="PUTATIVE (AFU_ORTHOLOGUE AFUA_4G14580)-RELATED"/>
    <property type="match status" value="1"/>
</dbReference>
<keyword evidence="3" id="KW-0949">S-adenosyl-L-methionine</keyword>
<evidence type="ECO:0000313" key="8">
    <source>
        <dbReference type="Proteomes" id="UP000612746"/>
    </source>
</evidence>
<evidence type="ECO:0000259" key="6">
    <source>
        <dbReference type="Pfam" id="PF08100"/>
    </source>
</evidence>
<dbReference type="InterPro" id="IPR001077">
    <property type="entry name" value="COMT_C"/>
</dbReference>
<dbReference type="CDD" id="cd02440">
    <property type="entry name" value="AdoMet_MTases"/>
    <property type="match status" value="1"/>
</dbReference>
<dbReference type="InterPro" id="IPR029063">
    <property type="entry name" value="SAM-dependent_MTases_sf"/>
</dbReference>
<dbReference type="OrthoDB" id="1606438at2759"/>
<keyword evidence="1" id="KW-0489">Methyltransferase</keyword>
<keyword evidence="8" id="KW-1185">Reference proteome</keyword>
<dbReference type="Gene3D" id="3.40.50.150">
    <property type="entry name" value="Vaccinia Virus protein VP39"/>
    <property type="match status" value="1"/>
</dbReference>
<evidence type="ECO:0000313" key="7">
    <source>
        <dbReference type="EMBL" id="KAG2186775.1"/>
    </source>
</evidence>
<dbReference type="PANTHER" id="PTHR43712:SF2">
    <property type="entry name" value="O-METHYLTRANSFERASE CICE"/>
    <property type="match status" value="1"/>
</dbReference>
<reference evidence="7" key="1">
    <citation type="submission" date="2020-12" db="EMBL/GenBank/DDBJ databases">
        <title>Metabolic potential, ecology and presence of endohyphal bacteria is reflected in genomic diversity of Mucoromycotina.</title>
        <authorList>
            <person name="Muszewska A."/>
            <person name="Okrasinska A."/>
            <person name="Steczkiewicz K."/>
            <person name="Drgas O."/>
            <person name="Orlowska M."/>
            <person name="Perlinska-Lenart U."/>
            <person name="Aleksandrzak-Piekarczyk T."/>
            <person name="Szatraj K."/>
            <person name="Zielenkiewicz U."/>
            <person name="Pilsyk S."/>
            <person name="Malc E."/>
            <person name="Mieczkowski P."/>
            <person name="Kruszewska J.S."/>
            <person name="Biernat P."/>
            <person name="Pawlowska J."/>
        </authorList>
    </citation>
    <scope>NUCLEOTIDE SEQUENCE</scope>
    <source>
        <strain evidence="7">WA0000051536</strain>
    </source>
</reference>
<comment type="caution">
    <text evidence="7">The sequence shown here is derived from an EMBL/GenBank/DDBJ whole genome shotgun (WGS) entry which is preliminary data.</text>
</comment>
<dbReference type="SUPFAM" id="SSF53335">
    <property type="entry name" value="S-adenosyl-L-methionine-dependent methyltransferases"/>
    <property type="match status" value="1"/>
</dbReference>
<evidence type="ECO:0000256" key="4">
    <source>
        <dbReference type="PIRSR" id="PIRSR005739-1"/>
    </source>
</evidence>
<dbReference type="AlphaFoldDB" id="A0A8H7Q752"/>
<dbReference type="Gene3D" id="1.10.10.10">
    <property type="entry name" value="Winged helix-like DNA-binding domain superfamily/Winged helix DNA-binding domain"/>
    <property type="match status" value="1"/>
</dbReference>
<dbReference type="EMBL" id="JAEPRA010000004">
    <property type="protein sequence ID" value="KAG2186775.1"/>
    <property type="molecule type" value="Genomic_DNA"/>
</dbReference>
<dbReference type="InterPro" id="IPR036388">
    <property type="entry name" value="WH-like_DNA-bd_sf"/>
</dbReference>
<dbReference type="GO" id="GO:0008171">
    <property type="term" value="F:O-methyltransferase activity"/>
    <property type="evidence" value="ECO:0007669"/>
    <property type="project" value="InterPro"/>
</dbReference>
<evidence type="ECO:0000259" key="5">
    <source>
        <dbReference type="Pfam" id="PF00891"/>
    </source>
</evidence>
<feature type="domain" description="O-methyltransferase dimerisation" evidence="6">
    <location>
        <begin position="9"/>
        <end position="89"/>
    </location>
</feature>
<dbReference type="Pfam" id="PF08100">
    <property type="entry name" value="Dimerisation"/>
    <property type="match status" value="1"/>
</dbReference>
<accession>A0A8H7Q752</accession>
<dbReference type="InterPro" id="IPR012967">
    <property type="entry name" value="COMT_dimerisation"/>
</dbReference>
<dbReference type="GO" id="GO:0032259">
    <property type="term" value="P:methylation"/>
    <property type="evidence" value="ECO:0007669"/>
    <property type="project" value="UniProtKB-KW"/>
</dbReference>
<feature type="domain" description="O-methyltransferase C-terminal" evidence="5">
    <location>
        <begin position="113"/>
        <end position="336"/>
    </location>
</feature>
<evidence type="ECO:0000256" key="2">
    <source>
        <dbReference type="ARBA" id="ARBA00022679"/>
    </source>
</evidence>
<evidence type="ECO:0000256" key="1">
    <source>
        <dbReference type="ARBA" id="ARBA00022603"/>
    </source>
</evidence>
<evidence type="ECO:0000256" key="3">
    <source>
        <dbReference type="ARBA" id="ARBA00022691"/>
    </source>
</evidence>
<dbReference type="GO" id="GO:0046983">
    <property type="term" value="F:protein dimerization activity"/>
    <property type="evidence" value="ECO:0007669"/>
    <property type="project" value="InterPro"/>
</dbReference>
<dbReference type="PROSITE" id="PS51683">
    <property type="entry name" value="SAM_OMT_II"/>
    <property type="match status" value="1"/>
</dbReference>
<name>A0A8H7Q752_9FUNG</name>
<organism evidence="7 8">
    <name type="scientific">Umbelopsis vinacea</name>
    <dbReference type="NCBI Taxonomy" id="44442"/>
    <lineage>
        <taxon>Eukaryota</taxon>
        <taxon>Fungi</taxon>
        <taxon>Fungi incertae sedis</taxon>
        <taxon>Mucoromycota</taxon>
        <taxon>Mucoromycotina</taxon>
        <taxon>Umbelopsidomycetes</taxon>
        <taxon>Umbelopsidales</taxon>
        <taxon>Umbelopsidaceae</taxon>
        <taxon>Umbelopsis</taxon>
    </lineage>
</organism>
<sequence length="356" mass="39684">MRGIAHITELVNGFRCSKVLFASVKLGIFDTLAQHPDGLAVQELAKMLPNQTFETTDGLARLLRGCVSLSLLSMDGQKRFSVLPDTKTYLTTSSPQSWVGYINHSNDMLYPLWQNLEASAVSGLTCWKESFGFLEGGDRAKAFEHIYHGPEGAKRFQRAMESTVNTTAPQILDAVQFDWITGVLDLGGSTGRFCTHYLDANPRCQRAMVFDLPHIVDLAQEMRKDVPINDRVEFIKGSFFDPLPELPGEINAICLSRILHDWDDPTCETILKNAHAALVKSKARRAGIVIFDMLFEDDTKVTSKDTVIQDINMLVQTGGRERSVSELSHLLEKSNFTDIQVHRTGSSLDVTIAFCK</sequence>
<feature type="active site" description="Proton acceptor" evidence="4">
    <location>
        <position position="260"/>
    </location>
</feature>
<dbReference type="SUPFAM" id="SSF46785">
    <property type="entry name" value="Winged helix' DNA-binding domain"/>
    <property type="match status" value="1"/>
</dbReference>
<evidence type="ECO:0008006" key="9">
    <source>
        <dbReference type="Google" id="ProtNLM"/>
    </source>
</evidence>
<dbReference type="PIRSF" id="PIRSF005739">
    <property type="entry name" value="O-mtase"/>
    <property type="match status" value="1"/>
</dbReference>
<dbReference type="Proteomes" id="UP000612746">
    <property type="component" value="Unassembled WGS sequence"/>
</dbReference>
<dbReference type="InterPro" id="IPR016461">
    <property type="entry name" value="COMT-like"/>
</dbReference>
<proteinExistence type="predicted"/>
<keyword evidence="2" id="KW-0808">Transferase</keyword>
<gene>
    <name evidence="7" type="ORF">INT44_003001</name>
</gene>
<dbReference type="Pfam" id="PF00891">
    <property type="entry name" value="Methyltransf_2"/>
    <property type="match status" value="1"/>
</dbReference>